<dbReference type="GeneID" id="27358682"/>
<evidence type="ECO:0000256" key="1">
    <source>
        <dbReference type="SAM" id="MobiDB-lite"/>
    </source>
</evidence>
<evidence type="ECO:0000313" key="3">
    <source>
        <dbReference type="Proteomes" id="UP000053342"/>
    </source>
</evidence>
<organism evidence="2 3">
    <name type="scientific">Exophiala oligosperma</name>
    <dbReference type="NCBI Taxonomy" id="215243"/>
    <lineage>
        <taxon>Eukaryota</taxon>
        <taxon>Fungi</taxon>
        <taxon>Dikarya</taxon>
        <taxon>Ascomycota</taxon>
        <taxon>Pezizomycotina</taxon>
        <taxon>Eurotiomycetes</taxon>
        <taxon>Chaetothyriomycetidae</taxon>
        <taxon>Chaetothyriales</taxon>
        <taxon>Herpotrichiellaceae</taxon>
        <taxon>Exophiala</taxon>
    </lineage>
</organism>
<accession>A0A0D2AM58</accession>
<protein>
    <submittedName>
        <fullName evidence="2">Uncharacterized protein</fullName>
    </submittedName>
</protein>
<evidence type="ECO:0000313" key="2">
    <source>
        <dbReference type="EMBL" id="KIW41011.1"/>
    </source>
</evidence>
<dbReference type="VEuPathDB" id="FungiDB:PV06_06608"/>
<dbReference type="HOGENOM" id="CLU_2109033_0_0_1"/>
<dbReference type="AlphaFoldDB" id="A0A0D2AM58"/>
<keyword evidence="3" id="KW-1185">Reference proteome</keyword>
<gene>
    <name evidence="2" type="ORF">PV06_06608</name>
</gene>
<dbReference type="RefSeq" id="XP_016261227.1">
    <property type="nucleotide sequence ID" value="XM_016407747.1"/>
</dbReference>
<proteinExistence type="predicted"/>
<feature type="region of interest" description="Disordered" evidence="1">
    <location>
        <begin position="1"/>
        <end position="23"/>
    </location>
</feature>
<reference evidence="2 3" key="1">
    <citation type="submission" date="2015-01" db="EMBL/GenBank/DDBJ databases">
        <title>The Genome Sequence of Exophiala oligosperma CBS72588.</title>
        <authorList>
            <consortium name="The Broad Institute Genomics Platform"/>
            <person name="Cuomo C."/>
            <person name="de Hoog S."/>
            <person name="Gorbushina A."/>
            <person name="Stielow B."/>
            <person name="Teixiera M."/>
            <person name="Abouelleil A."/>
            <person name="Chapman S.B."/>
            <person name="Priest M."/>
            <person name="Young S.K."/>
            <person name="Wortman J."/>
            <person name="Nusbaum C."/>
            <person name="Birren B."/>
        </authorList>
    </citation>
    <scope>NUCLEOTIDE SEQUENCE [LARGE SCALE GENOMIC DNA]</scope>
    <source>
        <strain evidence="2 3">CBS 72588</strain>
    </source>
</reference>
<sequence length="115" mass="12647">MASTSVSHRSKCQTSRGAGVVPSSSKTCAIIGDVIVFQGIEEKTLIVRKPTVDVFKLEHWTSGCTSQSNRGKKRRRELKNALKVKGIGQSLVEWVEAEKCEPSLVEVTCKHFFGP</sequence>
<name>A0A0D2AM58_9EURO</name>
<dbReference type="EMBL" id="KN847337">
    <property type="protein sequence ID" value="KIW41011.1"/>
    <property type="molecule type" value="Genomic_DNA"/>
</dbReference>
<dbReference type="Proteomes" id="UP000053342">
    <property type="component" value="Unassembled WGS sequence"/>
</dbReference>